<dbReference type="AlphaFoldDB" id="F3QW02"/>
<gene>
    <name evidence="2" type="ORF">HMPREF9442_02324</name>
</gene>
<keyword evidence="3" id="KW-1185">Reference proteome</keyword>
<accession>F3QW02</accession>
<feature type="region of interest" description="Disordered" evidence="1">
    <location>
        <begin position="33"/>
        <end position="56"/>
    </location>
</feature>
<evidence type="ECO:0000313" key="2">
    <source>
        <dbReference type="EMBL" id="EGG52469.1"/>
    </source>
</evidence>
<organism evidence="2 3">
    <name type="scientific">Paraprevotella xylaniphila YIT 11841</name>
    <dbReference type="NCBI Taxonomy" id="762982"/>
    <lineage>
        <taxon>Bacteria</taxon>
        <taxon>Pseudomonadati</taxon>
        <taxon>Bacteroidota</taxon>
        <taxon>Bacteroidia</taxon>
        <taxon>Bacteroidales</taxon>
        <taxon>Prevotellaceae</taxon>
        <taxon>Paraprevotella</taxon>
    </lineage>
</organism>
<dbReference type="Proteomes" id="UP000005546">
    <property type="component" value="Unassembled WGS sequence"/>
</dbReference>
<comment type="caution">
    <text evidence="2">The sequence shown here is derived from an EMBL/GenBank/DDBJ whole genome shotgun (WGS) entry which is preliminary data.</text>
</comment>
<evidence type="ECO:0000313" key="3">
    <source>
        <dbReference type="Proteomes" id="UP000005546"/>
    </source>
</evidence>
<reference evidence="2 3" key="1">
    <citation type="submission" date="2011-02" db="EMBL/GenBank/DDBJ databases">
        <authorList>
            <person name="Weinstock G."/>
            <person name="Sodergren E."/>
            <person name="Clifton S."/>
            <person name="Fulton L."/>
            <person name="Fulton B."/>
            <person name="Courtney L."/>
            <person name="Fronick C."/>
            <person name="Harrison M."/>
            <person name="Strong C."/>
            <person name="Farmer C."/>
            <person name="Delahaunty K."/>
            <person name="Markovic C."/>
            <person name="Hall O."/>
            <person name="Minx P."/>
            <person name="Tomlinson C."/>
            <person name="Mitreva M."/>
            <person name="Hou S."/>
            <person name="Chen J."/>
            <person name="Wollam A."/>
            <person name="Pepin K.H."/>
            <person name="Johnson M."/>
            <person name="Bhonagiri V."/>
            <person name="Zhang X."/>
            <person name="Suruliraj S."/>
            <person name="Warren W."/>
            <person name="Chinwalla A."/>
            <person name="Mardis E.R."/>
            <person name="Wilson R.K."/>
        </authorList>
    </citation>
    <scope>NUCLEOTIDE SEQUENCE [LARGE SCALE GENOMIC DNA]</scope>
    <source>
        <strain evidence="2 3">YIT 11841</strain>
    </source>
</reference>
<sequence length="106" mass="11956">MNKYPKKRQTNGYFAHICKSITAKRKIIRLKAKNRSAQNEEKQCGKKPKNVPKAGKEALKMVRKEPERTFRHTFGNYQKAPGNAIALYRNGTPCAPPDRASGKKAA</sequence>
<protein>
    <submittedName>
        <fullName evidence="2">Uncharacterized protein</fullName>
    </submittedName>
</protein>
<name>F3QW02_9BACT</name>
<dbReference type="RefSeq" id="WP_008628192.1">
    <property type="nucleotide sequence ID" value="NZ_GL883867.1"/>
</dbReference>
<dbReference type="HOGENOM" id="CLU_2220633_0_0_10"/>
<dbReference type="EMBL" id="AFBR01000067">
    <property type="protein sequence ID" value="EGG52469.1"/>
    <property type="molecule type" value="Genomic_DNA"/>
</dbReference>
<evidence type="ECO:0000256" key="1">
    <source>
        <dbReference type="SAM" id="MobiDB-lite"/>
    </source>
</evidence>
<proteinExistence type="predicted"/>